<dbReference type="Gene3D" id="1.20.58.760">
    <property type="entry name" value="Peptidase M41"/>
    <property type="match status" value="1"/>
</dbReference>
<evidence type="ECO:0000313" key="1">
    <source>
        <dbReference type="EMBL" id="KAK9814053.1"/>
    </source>
</evidence>
<gene>
    <name evidence="1" type="ORF">WJX73_010787</name>
</gene>
<dbReference type="AlphaFoldDB" id="A0AAW1PVS0"/>
<keyword evidence="2" id="KW-1185">Reference proteome</keyword>
<dbReference type="GO" id="GO:0004176">
    <property type="term" value="F:ATP-dependent peptidase activity"/>
    <property type="evidence" value="ECO:0007669"/>
    <property type="project" value="InterPro"/>
</dbReference>
<reference evidence="1 2" key="1">
    <citation type="journal article" date="2024" name="Nat. Commun.">
        <title>Phylogenomics reveals the evolutionary origins of lichenization in chlorophyte algae.</title>
        <authorList>
            <person name="Puginier C."/>
            <person name="Libourel C."/>
            <person name="Otte J."/>
            <person name="Skaloud P."/>
            <person name="Haon M."/>
            <person name="Grisel S."/>
            <person name="Petersen M."/>
            <person name="Berrin J.G."/>
            <person name="Delaux P.M."/>
            <person name="Dal Grande F."/>
            <person name="Keller J."/>
        </authorList>
    </citation>
    <scope>NUCLEOTIDE SEQUENCE [LARGE SCALE GENOMIC DNA]</scope>
    <source>
        <strain evidence="1 2">SAG 2036</strain>
    </source>
</reference>
<proteinExistence type="predicted"/>
<sequence length="342" mass="37788">MQIGMPELIPGKGRCSLCGRAALPARSSPHGRNFRRHRLWAAASSATVSKSDLKQLDEACQAWKNAPPSEKRDFSKDVAAAFKDLKSNDVLSKWGAATESLTRRTLMMNELRMVGIRNPEVIGKATVRNEAAFLGTVVLSSSLIALVAGQLPGDWGFFVPFLVGGSSLVVLAIGSTNPGALGFLIDRFSLVFPDYRERVRRHEAAHFLVGYLMGLPVTRYTLSIGKASTEFVENRDSQILYGRILEDQQVDQYSVLSMAGAASEAMKYEDVQGQFADLSDLQRIFNCAKNKMPDREQQNMTRWAVYQAANLLRQWKKEYEALQDAMSRGDSVADCVAAIEQA</sequence>
<dbReference type="SUPFAM" id="SSF140990">
    <property type="entry name" value="FtsH protease domain-like"/>
    <property type="match status" value="1"/>
</dbReference>
<dbReference type="GO" id="GO:0004222">
    <property type="term" value="F:metalloendopeptidase activity"/>
    <property type="evidence" value="ECO:0007669"/>
    <property type="project" value="InterPro"/>
</dbReference>
<dbReference type="GO" id="GO:0006508">
    <property type="term" value="P:proteolysis"/>
    <property type="evidence" value="ECO:0007669"/>
    <property type="project" value="InterPro"/>
</dbReference>
<comment type="caution">
    <text evidence="1">The sequence shown here is derived from an EMBL/GenBank/DDBJ whole genome shotgun (WGS) entry which is preliminary data.</text>
</comment>
<protein>
    <submittedName>
        <fullName evidence="1">Uncharacterized protein</fullName>
    </submittedName>
</protein>
<dbReference type="PANTHER" id="PTHR33471">
    <property type="entry name" value="ATP-DEPENDENT ZINC METALLOPROTEASE-RELATED"/>
    <property type="match status" value="1"/>
</dbReference>
<dbReference type="GO" id="GO:0005524">
    <property type="term" value="F:ATP binding"/>
    <property type="evidence" value="ECO:0007669"/>
    <property type="project" value="InterPro"/>
</dbReference>
<name>A0AAW1PVS0_9CHLO</name>
<dbReference type="PANTHER" id="PTHR33471:SF7">
    <property type="entry name" value="ATP-DEPENDENT ZINC METALLOPROTEASE-RELATED"/>
    <property type="match status" value="1"/>
</dbReference>
<evidence type="ECO:0000313" key="2">
    <source>
        <dbReference type="Proteomes" id="UP001465755"/>
    </source>
</evidence>
<dbReference type="EMBL" id="JALJOQ010000002">
    <property type="protein sequence ID" value="KAK9814053.1"/>
    <property type="molecule type" value="Genomic_DNA"/>
</dbReference>
<dbReference type="Proteomes" id="UP001465755">
    <property type="component" value="Unassembled WGS sequence"/>
</dbReference>
<accession>A0AAW1PVS0</accession>
<organism evidence="1 2">
    <name type="scientific">Symbiochloris irregularis</name>
    <dbReference type="NCBI Taxonomy" id="706552"/>
    <lineage>
        <taxon>Eukaryota</taxon>
        <taxon>Viridiplantae</taxon>
        <taxon>Chlorophyta</taxon>
        <taxon>core chlorophytes</taxon>
        <taxon>Trebouxiophyceae</taxon>
        <taxon>Trebouxiales</taxon>
        <taxon>Trebouxiaceae</taxon>
        <taxon>Symbiochloris</taxon>
    </lineage>
</organism>
<dbReference type="InterPro" id="IPR037219">
    <property type="entry name" value="Peptidase_M41-like"/>
</dbReference>